<gene>
    <name evidence="9" type="ORF">QN277_009660</name>
</gene>
<dbReference type="Proteomes" id="UP001293593">
    <property type="component" value="Unassembled WGS sequence"/>
</dbReference>
<dbReference type="GO" id="GO:0043531">
    <property type="term" value="F:ADP binding"/>
    <property type="evidence" value="ECO:0007669"/>
    <property type="project" value="InterPro"/>
</dbReference>
<evidence type="ECO:0000256" key="6">
    <source>
        <dbReference type="SAM" id="MobiDB-lite"/>
    </source>
</evidence>
<dbReference type="PANTHER" id="PTHR33463:SF105">
    <property type="entry name" value="AND NB-ARC DOMAIN DISEASE RESISTANCE PROTEIN, PUTATIVE-RELATED"/>
    <property type="match status" value="1"/>
</dbReference>
<feature type="compositionally biased region" description="Low complexity" evidence="6">
    <location>
        <begin position="1709"/>
        <end position="1722"/>
    </location>
</feature>
<dbReference type="InterPro" id="IPR042197">
    <property type="entry name" value="Apaf_helical"/>
</dbReference>
<sequence length="2225" mass="253544">MAGIVAKSADAVATKCSDILIDKVMKELPYMCCYNIYVADFEEEKEKLKAAVGGVNMKIEEARKRNETQIDPIVEQWVKKANKLIQQETTPKKWFSRYSLAKKWEMMTQEIPTMMEKAENFSHVAHAAERPGMEFYSQEFMHFKSRNSVFEQLMEDLKDGNTYRIGLQAMGGSGKTTMAKAVGKELENSQAFDKVIFIEVPNPVDEKKIRDEIEKKLDLKIDDDSKENLTHAEQIWIRIANAGKVLIILDDVWEELNLENIGIHHGIHTEGRCCILLTTRYETVCKGMRCQKTINLEVLPEEDAVDLFLYHASESGNDCTYKSKLLASKIVNECGRLPVIIVAVAKTFRNWVPNEWEDALAATETDSSLRHGNTDEEANKFYNSLKRSFECLDPRAQDLISLCSIFPRAYEIPVELLSRIAIGSGLCGNVDSYCRARSQVLSFKTKLVSSALLLPTGEGFVKMHDVIRDVAQQIVDEKIQVIMDSNAKFEENAKYSSWMIDDFSNYFGGNNLEVLLVWVNANASLEVPNEFFRGMKGLRVLLLSFQFKSGRRVALSLPKSIHSLENIQTLSLTNWELGDISILQNLKELQSLELANCSILEVPNDVSQLKKLRLLRLAHCSIKKNNPFEVIGRCLKLEVLYYVSNDVTLDSNAKSSKIIDLQEFGIYHIEASSSFRRSFQLDASTKRYFNSTKLSGILSKSTIKSLAARAEILKLTECNETRWTNLIPDMVHPIEDGGMNDLIRLSLKSCPAMQCLIHTNGIPSDAAIFSNLVELQLHDMPMRELCHGDFPIDFLKKLEKLNLNHCDKLDGTLFKAKLELSNLESVKLVDCSMTCLFHLSTAQSLRQLQNLYITRCSKLKCLISYYERAEQKVDDHQDPNQKYHHSVFLKLKFLNVRECHELDFILPISPYKELESVKIDDCKELNYIFGQCPNEGGLYQMEKETILPLLQKIKIANVPKFINIYPEYHLSQPSQVQKSWGPMCCFSLKASALNIDEQSFSKANQLNHTQASKEKHLSRVGGLLTPPLYPFKNLRKMTIEGFSELKSLLTLSIASSLKLIETLKVNECSTLEHIITDERPNSYGHMNVHSIFPNLQQVYVRSCKNLEYVFPAFYSRDFKCLEHVSIQEAGKMKYVFGKCRADEDHNVQSELALPALKEIWLDDVLNMASICTKNYHVKALSLEDIELKKCPQLPINSVMDLCVDVQKTEDLSKRKEKEKQEYTCLYVTKASKAKSDPSAAHGYFPPSLYQFKLREIKLAGFSQLTSLFTISIASSLKLLETLEIEECDALQHLITDEGPNSHDQMIVPSFFPRLRFVYIKSCNNLEYVFPAFYSKDFKDLKVVGIWKAKRIKYVFGKCHADQDHNVQSRLNFPALRSLTLDDVQNMVSICAENYYVEVLHLDYFVCTGCPQPPQPFMDFLFRGHKRQDLSTRKALSFKERGKPHFNLQELCDSRDIYLEPKNFLSFQNLSWLRFEGCKQLQFILSASTVRSMPKLRDLLIADCEELVSIIEDDEQNQQNPLDLQQACFPMLRTIRVKQCKKLKYLFSISTCPKLPRLRILNIEDAPELAQVFEWKQGTPQELVMKDVLPNLLGIRLVNLPSLDTIYQGIDFQTLKVHFVRDCGNIPSDNISSSELFDFQASLRYKMKFLGNDLDTRSDYDIIQYIISQWAHQRRGEEESEKTLERDKTISEQNNSFNAPTSEIVEEKLSTTLSSNSNVNTETSKNEIVEEQLPTSNAVATSSSKSNRESKGNREALGEDTSLNEGPQRVKVPANDNVTKETAKKVALAIPHSTTTLDPSICNSKKPQTTTSITHTELKISQSERIDISITTECPQNLKATFGGGPSLEKYDQTSSSTYSKTKIQKPYVSTPPTELCGKESMDDQQALGESRRSNETPQRVEQPGNIECSSKNTSKERTLTIPPSITETTSPQISLICSPKKLENATSAAHAEIESGSSDIIDQYAQSQIVVNQRETSIEDDLTRLFCIMRDGSDMEVSMSCVSNIAALEDDKVAKAFSDIESSLKMDLYQIAISEEHTHRLENALNFLSSHFSVEGPSSHGLVRRKIEALHQEIQRIISSFKQSSDTLDTFTKLKEKEKWMDEQHSQRLEAATTLVSEIRNTEDYMNELKQQICRLQEELKGKEKEFEEYEIKLSSLQKQKKECVWETIEFMEQYEAVKKDKSYVGDGQTKARQEIKKLENQWPSCVADLRKTSFILGILLKYKP</sequence>
<feature type="domain" description="Disease resistance protein At4g27190-like leucine-rich repeats" evidence="8">
    <location>
        <begin position="1085"/>
        <end position="1193"/>
    </location>
</feature>
<feature type="domain" description="Disease resistance protein At4g27190-like leucine-rich repeats" evidence="8">
    <location>
        <begin position="1518"/>
        <end position="1624"/>
    </location>
</feature>
<evidence type="ECO:0000256" key="5">
    <source>
        <dbReference type="SAM" id="Coils"/>
    </source>
</evidence>
<keyword evidence="5" id="KW-0175">Coiled coil</keyword>
<dbReference type="Gene3D" id="1.10.8.430">
    <property type="entry name" value="Helical domain of apoptotic protease-activating factors"/>
    <property type="match status" value="1"/>
</dbReference>
<evidence type="ECO:0000259" key="8">
    <source>
        <dbReference type="Pfam" id="PF23247"/>
    </source>
</evidence>
<reference evidence="9" key="1">
    <citation type="submission" date="2023-10" db="EMBL/GenBank/DDBJ databases">
        <title>Chromosome-level genome of the transformable northern wattle, Acacia crassicarpa.</title>
        <authorList>
            <person name="Massaro I."/>
            <person name="Sinha N.R."/>
            <person name="Poethig S."/>
            <person name="Leichty A.R."/>
        </authorList>
    </citation>
    <scope>NUCLEOTIDE SEQUENCE</scope>
    <source>
        <strain evidence="9">Acra3RX</strain>
        <tissue evidence="9">Leaf</tissue>
    </source>
</reference>
<evidence type="ECO:0000256" key="3">
    <source>
        <dbReference type="ARBA" id="ARBA00022821"/>
    </source>
</evidence>
<dbReference type="EMBL" id="JAWXYG010000014">
    <property type="protein sequence ID" value="KAK4254256.1"/>
    <property type="molecule type" value="Genomic_DNA"/>
</dbReference>
<evidence type="ECO:0000256" key="1">
    <source>
        <dbReference type="ARBA" id="ARBA00008894"/>
    </source>
</evidence>
<dbReference type="Pfam" id="PF23247">
    <property type="entry name" value="LRR_RPS2"/>
    <property type="match status" value="2"/>
</dbReference>
<dbReference type="Gene3D" id="3.80.10.10">
    <property type="entry name" value="Ribonuclease Inhibitor"/>
    <property type="match status" value="4"/>
</dbReference>
<dbReference type="InterPro" id="IPR050905">
    <property type="entry name" value="Plant_NBS-LRR"/>
</dbReference>
<evidence type="ECO:0000259" key="7">
    <source>
        <dbReference type="Pfam" id="PF00931"/>
    </source>
</evidence>
<feature type="region of interest" description="Disordered" evidence="6">
    <location>
        <begin position="1675"/>
        <end position="1777"/>
    </location>
</feature>
<proteinExistence type="inferred from homology"/>
<evidence type="ECO:0000313" key="10">
    <source>
        <dbReference type="Proteomes" id="UP001293593"/>
    </source>
</evidence>
<name>A0AAE1INJ6_9FABA</name>
<dbReference type="InterPro" id="IPR002182">
    <property type="entry name" value="NB-ARC"/>
</dbReference>
<organism evidence="9 10">
    <name type="scientific">Acacia crassicarpa</name>
    <name type="common">northern wattle</name>
    <dbReference type="NCBI Taxonomy" id="499986"/>
    <lineage>
        <taxon>Eukaryota</taxon>
        <taxon>Viridiplantae</taxon>
        <taxon>Streptophyta</taxon>
        <taxon>Embryophyta</taxon>
        <taxon>Tracheophyta</taxon>
        <taxon>Spermatophyta</taxon>
        <taxon>Magnoliopsida</taxon>
        <taxon>eudicotyledons</taxon>
        <taxon>Gunneridae</taxon>
        <taxon>Pentapetalae</taxon>
        <taxon>rosids</taxon>
        <taxon>fabids</taxon>
        <taxon>Fabales</taxon>
        <taxon>Fabaceae</taxon>
        <taxon>Caesalpinioideae</taxon>
        <taxon>mimosoid clade</taxon>
        <taxon>Acacieae</taxon>
        <taxon>Acacia</taxon>
    </lineage>
</organism>
<feature type="compositionally biased region" description="Polar residues" evidence="6">
    <location>
        <begin position="1852"/>
        <end position="1861"/>
    </location>
</feature>
<dbReference type="InterPro" id="IPR027417">
    <property type="entry name" value="P-loop_NTPase"/>
</dbReference>
<keyword evidence="4" id="KW-0067">ATP-binding</keyword>
<feature type="region of interest" description="Disordered" evidence="6">
    <location>
        <begin position="1840"/>
        <end position="1917"/>
    </location>
</feature>
<protein>
    <recommendedName>
        <fullName evidence="11">Disease resistance protein</fullName>
    </recommendedName>
</protein>
<feature type="compositionally biased region" description="Basic and acidic residues" evidence="6">
    <location>
        <begin position="1675"/>
        <end position="1689"/>
    </location>
</feature>
<dbReference type="SUPFAM" id="SSF52058">
    <property type="entry name" value="L domain-like"/>
    <property type="match status" value="1"/>
</dbReference>
<feature type="domain" description="NB-ARC" evidence="7">
    <location>
        <begin position="150"/>
        <end position="310"/>
    </location>
</feature>
<evidence type="ECO:0000313" key="9">
    <source>
        <dbReference type="EMBL" id="KAK4254256.1"/>
    </source>
</evidence>
<evidence type="ECO:0000256" key="2">
    <source>
        <dbReference type="ARBA" id="ARBA00022741"/>
    </source>
</evidence>
<dbReference type="InterPro" id="IPR057135">
    <property type="entry name" value="At4g27190-like_LRR"/>
</dbReference>
<dbReference type="InterPro" id="IPR032675">
    <property type="entry name" value="LRR_dom_sf"/>
</dbReference>
<keyword evidence="10" id="KW-1185">Reference proteome</keyword>
<dbReference type="SUPFAM" id="SSF52540">
    <property type="entry name" value="P-loop containing nucleoside triphosphate hydrolases"/>
    <property type="match status" value="1"/>
</dbReference>
<dbReference type="GO" id="GO:0005524">
    <property type="term" value="F:ATP binding"/>
    <property type="evidence" value="ECO:0007669"/>
    <property type="project" value="UniProtKB-KW"/>
</dbReference>
<feature type="compositionally biased region" description="Polar residues" evidence="6">
    <location>
        <begin position="1732"/>
        <end position="1744"/>
    </location>
</feature>
<comment type="caution">
    <text evidence="9">The sequence shown here is derived from an EMBL/GenBank/DDBJ whole genome shotgun (WGS) entry which is preliminary data.</text>
</comment>
<dbReference type="PRINTS" id="PR00364">
    <property type="entry name" value="DISEASERSIST"/>
</dbReference>
<feature type="coiled-coil region" evidence="5">
    <location>
        <begin position="2112"/>
        <end position="2160"/>
    </location>
</feature>
<feature type="compositionally biased region" description="Basic and acidic residues" evidence="6">
    <location>
        <begin position="1745"/>
        <end position="1756"/>
    </location>
</feature>
<keyword evidence="3" id="KW-0611">Plant defense</keyword>
<dbReference type="Pfam" id="PF00931">
    <property type="entry name" value="NB-ARC"/>
    <property type="match status" value="1"/>
</dbReference>
<dbReference type="SUPFAM" id="SSF52047">
    <property type="entry name" value="RNI-like"/>
    <property type="match status" value="1"/>
</dbReference>
<dbReference type="PANTHER" id="PTHR33463">
    <property type="entry name" value="NB-ARC DOMAIN-CONTAINING PROTEIN-RELATED"/>
    <property type="match status" value="1"/>
</dbReference>
<evidence type="ECO:0008006" key="11">
    <source>
        <dbReference type="Google" id="ProtNLM"/>
    </source>
</evidence>
<feature type="compositionally biased region" description="Polar residues" evidence="6">
    <location>
        <begin position="1690"/>
        <end position="1700"/>
    </location>
</feature>
<keyword evidence="2" id="KW-0547">Nucleotide-binding</keyword>
<comment type="similarity">
    <text evidence="1">Belongs to the disease resistance NB-LRR family.</text>
</comment>
<dbReference type="Gene3D" id="3.40.50.300">
    <property type="entry name" value="P-loop containing nucleotide triphosphate hydrolases"/>
    <property type="match status" value="1"/>
</dbReference>
<accession>A0AAE1INJ6</accession>
<dbReference type="GO" id="GO:0006952">
    <property type="term" value="P:defense response"/>
    <property type="evidence" value="ECO:0007669"/>
    <property type="project" value="UniProtKB-KW"/>
</dbReference>
<evidence type="ECO:0000256" key="4">
    <source>
        <dbReference type="ARBA" id="ARBA00022840"/>
    </source>
</evidence>